<keyword evidence="2" id="KW-1185">Reference proteome</keyword>
<evidence type="ECO:0000313" key="2">
    <source>
        <dbReference type="Proteomes" id="UP000308600"/>
    </source>
</evidence>
<sequence length="957" mass="105284">MDAVVPPEITAELTQILSNLVLGDNEIRSNAEKAVNDRLEHTPELYLLALAQFAITADTDVMRSFSLVLLRRLLFRTAPNAQAVPANPTRPAPRLTLYDHLSANTLNTLERLLLHSLSHEPTPLVRRKTVDTICDLANQGMSRGRPWHALQAQAFNMTQINGGEASNADMRESAYRLFAGCPNLVMDLQTDAVIGVFQRGLQDAFSIDVRHASLIASVAYLQAAEPAQLAQSLSLLYPMLETLPNLAQTPHPSSSAPKSFSDQSNYQHLTKFLQTLTPLCSTHPLLFAPHLQGLQTFLPALILPQIDCGPTPTVGRPFPSSGSGAGPRQGSAFVFPPPGQTSLPSHEEAPGEDDERTTLRLSALEFMVSLSEARPPMVKKMTGWVDILVRACLEGMGEFDDEGGRATQEWLADDPSTSATTESESTPAVFEQSLDRLACALGGRAVLPPAFQHIPSMMASYDWRMRHAGLMAIAAIGEGTGKVMQNELEQVVNLVVPMFKDTHPRVRHAACQCVGQLCTDLEEVIQELYHQQLFSVLIPALEDPEARVHSHAAAALINFCEGVERDTLLPYLDPIVERLLKLLNPDGDQSQVRRYVQEQAITTLAMVADASEAPFAKHYASIMPLLLNVLQNAEGPTHNKLRAKAMECAGLIAIAVGRDVFRPDATKLVELLMRIQQSHPDQTDAQLSYYLIATWSKVCQAMGPEFEPYLPVVMPSLLTTASAKADISVYEEDEERDGWETVSVDGQVLGIRTSAIEEKCQAFETLVIYCSTLGARFAPYLAQTLELALPSLKFYFHEGVREACAMLIPMLVSCGKTSGTLTNQMVSATFHQLIHCIKTEHDSSFLASLYKCFTDSLRTLEGVQALPQEFIDGIVEATSQQLQLMAEKRKVRASKSVADIENEKEDIALLEEIEEFALEDMTKMLVVLDPNHRLLVAISSVKALGFNQWDAEEDEES</sequence>
<proteinExistence type="predicted"/>
<dbReference type="Proteomes" id="UP000308600">
    <property type="component" value="Unassembled WGS sequence"/>
</dbReference>
<gene>
    <name evidence="1" type="ORF">BDN72DRAFT_959837</name>
</gene>
<accession>A0ACD3AVK8</accession>
<name>A0ACD3AVK8_9AGAR</name>
<dbReference type="EMBL" id="ML208339">
    <property type="protein sequence ID" value="TFK68992.1"/>
    <property type="molecule type" value="Genomic_DNA"/>
</dbReference>
<evidence type="ECO:0000313" key="1">
    <source>
        <dbReference type="EMBL" id="TFK68992.1"/>
    </source>
</evidence>
<protein>
    <submittedName>
        <fullName evidence="1">ARM repeat-containing protein</fullName>
    </submittedName>
</protein>
<reference evidence="1 2" key="1">
    <citation type="journal article" date="2019" name="Nat. Ecol. Evol.">
        <title>Megaphylogeny resolves global patterns of mushroom evolution.</title>
        <authorList>
            <person name="Varga T."/>
            <person name="Krizsan K."/>
            <person name="Foldi C."/>
            <person name="Dima B."/>
            <person name="Sanchez-Garcia M."/>
            <person name="Sanchez-Ramirez S."/>
            <person name="Szollosi G.J."/>
            <person name="Szarkandi J.G."/>
            <person name="Papp V."/>
            <person name="Albert L."/>
            <person name="Andreopoulos W."/>
            <person name="Angelini C."/>
            <person name="Antonin V."/>
            <person name="Barry K.W."/>
            <person name="Bougher N.L."/>
            <person name="Buchanan P."/>
            <person name="Buyck B."/>
            <person name="Bense V."/>
            <person name="Catcheside P."/>
            <person name="Chovatia M."/>
            <person name="Cooper J."/>
            <person name="Damon W."/>
            <person name="Desjardin D."/>
            <person name="Finy P."/>
            <person name="Geml J."/>
            <person name="Haridas S."/>
            <person name="Hughes K."/>
            <person name="Justo A."/>
            <person name="Karasinski D."/>
            <person name="Kautmanova I."/>
            <person name="Kiss B."/>
            <person name="Kocsube S."/>
            <person name="Kotiranta H."/>
            <person name="LaButti K.M."/>
            <person name="Lechner B.E."/>
            <person name="Liimatainen K."/>
            <person name="Lipzen A."/>
            <person name="Lukacs Z."/>
            <person name="Mihaltcheva S."/>
            <person name="Morgado L.N."/>
            <person name="Niskanen T."/>
            <person name="Noordeloos M.E."/>
            <person name="Ohm R.A."/>
            <person name="Ortiz-Santana B."/>
            <person name="Ovrebo C."/>
            <person name="Racz N."/>
            <person name="Riley R."/>
            <person name="Savchenko A."/>
            <person name="Shiryaev A."/>
            <person name="Soop K."/>
            <person name="Spirin V."/>
            <person name="Szebenyi C."/>
            <person name="Tomsovsky M."/>
            <person name="Tulloss R.E."/>
            <person name="Uehling J."/>
            <person name="Grigoriev I.V."/>
            <person name="Vagvolgyi C."/>
            <person name="Papp T."/>
            <person name="Martin F.M."/>
            <person name="Miettinen O."/>
            <person name="Hibbett D.S."/>
            <person name="Nagy L.G."/>
        </authorList>
    </citation>
    <scope>NUCLEOTIDE SEQUENCE [LARGE SCALE GENOMIC DNA]</scope>
    <source>
        <strain evidence="1 2">NL-1719</strain>
    </source>
</reference>
<organism evidence="1 2">
    <name type="scientific">Pluteus cervinus</name>
    <dbReference type="NCBI Taxonomy" id="181527"/>
    <lineage>
        <taxon>Eukaryota</taxon>
        <taxon>Fungi</taxon>
        <taxon>Dikarya</taxon>
        <taxon>Basidiomycota</taxon>
        <taxon>Agaricomycotina</taxon>
        <taxon>Agaricomycetes</taxon>
        <taxon>Agaricomycetidae</taxon>
        <taxon>Agaricales</taxon>
        <taxon>Pluteineae</taxon>
        <taxon>Pluteaceae</taxon>
        <taxon>Pluteus</taxon>
    </lineage>
</organism>